<evidence type="ECO:0000313" key="5">
    <source>
        <dbReference type="Proteomes" id="UP000199055"/>
    </source>
</evidence>
<dbReference type="AlphaFoldDB" id="A0A1H9BKM8"/>
<comment type="similarity">
    <text evidence="1">Belongs to the N-acetylmuramoyl-L-alanine amidase 2 family.</text>
</comment>
<dbReference type="CDD" id="cd06583">
    <property type="entry name" value="PGRP"/>
    <property type="match status" value="1"/>
</dbReference>
<dbReference type="GO" id="GO:0009253">
    <property type="term" value="P:peptidoglycan catabolic process"/>
    <property type="evidence" value="ECO:0007669"/>
    <property type="project" value="InterPro"/>
</dbReference>
<protein>
    <submittedName>
        <fullName evidence="4">Putative peptidoglycan binding domain-containing protein</fullName>
    </submittedName>
</protein>
<dbReference type="Pfam" id="PF01471">
    <property type="entry name" value="PG_binding_1"/>
    <property type="match status" value="1"/>
</dbReference>
<proteinExistence type="inferred from homology"/>
<evidence type="ECO:0000256" key="2">
    <source>
        <dbReference type="SAM" id="MobiDB-lite"/>
    </source>
</evidence>
<dbReference type="PANTHER" id="PTHR11022:SF41">
    <property type="entry name" value="PEPTIDOGLYCAN-RECOGNITION PROTEIN LC-RELATED"/>
    <property type="match status" value="1"/>
</dbReference>
<dbReference type="Gene3D" id="1.10.101.10">
    <property type="entry name" value="PGBD-like superfamily/PGBD"/>
    <property type="match status" value="1"/>
</dbReference>
<dbReference type="Proteomes" id="UP000199055">
    <property type="component" value="Unassembled WGS sequence"/>
</dbReference>
<dbReference type="InterPro" id="IPR036365">
    <property type="entry name" value="PGBD-like_sf"/>
</dbReference>
<dbReference type="SMART" id="SM00701">
    <property type="entry name" value="PGRP"/>
    <property type="match status" value="1"/>
</dbReference>
<dbReference type="InterPro" id="IPR015510">
    <property type="entry name" value="PGRP"/>
</dbReference>
<dbReference type="InterPro" id="IPR036366">
    <property type="entry name" value="PGBDSf"/>
</dbReference>
<dbReference type="SUPFAM" id="SSF55846">
    <property type="entry name" value="N-acetylmuramoyl-L-alanine amidase-like"/>
    <property type="match status" value="1"/>
</dbReference>
<evidence type="ECO:0000313" key="4">
    <source>
        <dbReference type="EMBL" id="SEP89261.1"/>
    </source>
</evidence>
<name>A0A1H9BKM8_9ACTN</name>
<evidence type="ECO:0000256" key="1">
    <source>
        <dbReference type="ARBA" id="ARBA00007553"/>
    </source>
</evidence>
<feature type="domain" description="Peptidoglycan recognition protein family" evidence="3">
    <location>
        <begin position="2"/>
        <end position="157"/>
    </location>
</feature>
<dbReference type="EMBL" id="FOET01000002">
    <property type="protein sequence ID" value="SEP89261.1"/>
    <property type="molecule type" value="Genomic_DNA"/>
</dbReference>
<dbReference type="InterPro" id="IPR006619">
    <property type="entry name" value="PGRP_domain_met/bac"/>
</dbReference>
<gene>
    <name evidence="4" type="ORF">SAMN05216481_102437</name>
</gene>
<evidence type="ECO:0000259" key="3">
    <source>
        <dbReference type="SMART" id="SM00701"/>
    </source>
</evidence>
<organism evidence="4 5">
    <name type="scientific">Streptomyces radiopugnans</name>
    <dbReference type="NCBI Taxonomy" id="403935"/>
    <lineage>
        <taxon>Bacteria</taxon>
        <taxon>Bacillati</taxon>
        <taxon>Actinomycetota</taxon>
        <taxon>Actinomycetes</taxon>
        <taxon>Kitasatosporales</taxon>
        <taxon>Streptomycetaceae</taxon>
        <taxon>Streptomyces</taxon>
    </lineage>
</organism>
<dbReference type="InterPro" id="IPR002477">
    <property type="entry name" value="Peptidoglycan-bd-like"/>
</dbReference>
<dbReference type="STRING" id="403935.SAMN05216481_102437"/>
<dbReference type="PANTHER" id="PTHR11022">
    <property type="entry name" value="PEPTIDOGLYCAN RECOGNITION PROTEIN"/>
    <property type="match status" value="1"/>
</dbReference>
<dbReference type="InterPro" id="IPR036505">
    <property type="entry name" value="Amidase/PGRP_sf"/>
</dbReference>
<dbReference type="GO" id="GO:0008745">
    <property type="term" value="F:N-acetylmuramoyl-L-alanine amidase activity"/>
    <property type="evidence" value="ECO:0007669"/>
    <property type="project" value="InterPro"/>
</dbReference>
<dbReference type="Gene3D" id="3.40.80.10">
    <property type="entry name" value="Peptidoglycan recognition protein-like"/>
    <property type="match status" value="1"/>
</dbReference>
<accession>A0A1H9BKM8</accession>
<keyword evidence="5" id="KW-1185">Reference proteome</keyword>
<dbReference type="GO" id="GO:0008270">
    <property type="term" value="F:zinc ion binding"/>
    <property type="evidence" value="ECO:0007669"/>
    <property type="project" value="InterPro"/>
</dbReference>
<dbReference type="InterPro" id="IPR002502">
    <property type="entry name" value="Amidase_domain"/>
</dbReference>
<dbReference type="SUPFAM" id="SSF47090">
    <property type="entry name" value="PGBD-like"/>
    <property type="match status" value="1"/>
</dbReference>
<feature type="region of interest" description="Disordered" evidence="2">
    <location>
        <begin position="1"/>
        <end position="30"/>
    </location>
</feature>
<sequence>MAVFVPRSEWGARAPTNRPSDIAPGNGGTTVHHVGGTRTARSDHGECAGQVRGIQSHHMDGNGWADIAYTYLVCVHGRVFEGRGPWVRTAANGTGPGNRNWYAVCALTGGSSSDYDPVTEQLLDAFRWSIANLRDIGGAGRGINRHGDHLPTSCPGRLSSYVSNGSLEPASGPPAWPGVYLSHPPATEHPAVGLWQRRMRERGWSPGTDGRYDARSKEVCERFQARHGLAVDGVVGPETWEACFG</sequence>
<reference evidence="4 5" key="1">
    <citation type="submission" date="2016-10" db="EMBL/GenBank/DDBJ databases">
        <authorList>
            <person name="de Groot N.N."/>
        </authorList>
    </citation>
    <scope>NUCLEOTIDE SEQUENCE [LARGE SCALE GENOMIC DNA]</scope>
    <source>
        <strain evidence="4 5">CGMCC 4.3519</strain>
    </source>
</reference>
<dbReference type="RefSeq" id="WP_093656536.1">
    <property type="nucleotide sequence ID" value="NZ_FOET01000002.1"/>
</dbReference>